<evidence type="ECO:0000256" key="1">
    <source>
        <dbReference type="SAM" id="MobiDB-lite"/>
    </source>
</evidence>
<feature type="region of interest" description="Disordered" evidence="1">
    <location>
        <begin position="1"/>
        <end position="24"/>
    </location>
</feature>
<evidence type="ECO:0000313" key="3">
    <source>
        <dbReference type="Proteomes" id="UP000818624"/>
    </source>
</evidence>
<accession>A0ABY8EMM5</accession>
<sequence length="90" mass="10166">MDETSASHGSSPPPSRHAPRTTRMQLPDLALQCRRTPTRFAPRTKSLAPQAHVVLHGDLRSVQPCQERHVWFECDVVLRGVAEFRDPNRA</sequence>
<feature type="compositionally biased region" description="Polar residues" evidence="1">
    <location>
        <begin position="1"/>
        <end position="10"/>
    </location>
</feature>
<evidence type="ECO:0000313" key="2">
    <source>
        <dbReference type="EMBL" id="WFD46769.1"/>
    </source>
</evidence>
<keyword evidence="3" id="KW-1185">Reference proteome</keyword>
<name>A0ABY8EMM5_MALFU</name>
<dbReference type="Proteomes" id="UP000818624">
    <property type="component" value="Chromosome 1"/>
</dbReference>
<gene>
    <name evidence="2" type="ORF">GLX27_001410</name>
</gene>
<reference evidence="2 3" key="1">
    <citation type="journal article" date="2020" name="Elife">
        <title>Loss of centromere function drives karyotype evolution in closely related Malassezia species.</title>
        <authorList>
            <person name="Sankaranarayanan S.R."/>
            <person name="Ianiri G."/>
            <person name="Coelho M.A."/>
            <person name="Reza M.H."/>
            <person name="Thimmappa B.C."/>
            <person name="Ganguly P."/>
            <person name="Vadnala R.N."/>
            <person name="Sun S."/>
            <person name="Siddharthan R."/>
            <person name="Tellgren-Roth C."/>
            <person name="Dawson T.L."/>
            <person name="Heitman J."/>
            <person name="Sanyal K."/>
        </authorList>
    </citation>
    <scope>NUCLEOTIDE SEQUENCE [LARGE SCALE GENOMIC DNA]</scope>
    <source>
        <strain evidence="2">CBS14141</strain>
    </source>
</reference>
<protein>
    <submittedName>
        <fullName evidence="2">Uncharacterized protein</fullName>
    </submittedName>
</protein>
<proteinExistence type="predicted"/>
<organism evidence="2 3">
    <name type="scientific">Malassezia furfur</name>
    <name type="common">Pityriasis versicolor infection agent</name>
    <name type="synonym">Pityrosporum furfur</name>
    <dbReference type="NCBI Taxonomy" id="55194"/>
    <lineage>
        <taxon>Eukaryota</taxon>
        <taxon>Fungi</taxon>
        <taxon>Dikarya</taxon>
        <taxon>Basidiomycota</taxon>
        <taxon>Ustilaginomycotina</taxon>
        <taxon>Malasseziomycetes</taxon>
        <taxon>Malasseziales</taxon>
        <taxon>Malasseziaceae</taxon>
        <taxon>Malassezia</taxon>
    </lineage>
</organism>
<dbReference type="EMBL" id="CP046234">
    <property type="protein sequence ID" value="WFD46769.1"/>
    <property type="molecule type" value="Genomic_DNA"/>
</dbReference>